<sequence>MSAPVNLLSVAITKKCSVVLEELHRIDLVIIDDEIDKQNWLPDSLREYVLNYNVRFCVDSNIVRVVCFEQMKQFADKFEKRMQQILFGRENCSRELNRSAYNGYLPRCRVLLHMLGKALDISYLANDRLSGWDLLVKVTDRF</sequence>
<gene>
    <name evidence="1" type="ORF">TCNE_LOCUS3275</name>
</gene>
<reference evidence="1" key="1">
    <citation type="submission" date="2018-11" db="EMBL/GenBank/DDBJ databases">
        <authorList>
            <consortium name="Pathogen Informatics"/>
        </authorList>
    </citation>
    <scope>NUCLEOTIDE SEQUENCE [LARGE SCALE GENOMIC DNA]</scope>
</reference>
<dbReference type="AlphaFoldDB" id="A0A3P7H452"/>
<evidence type="ECO:0000313" key="1">
    <source>
        <dbReference type="EMBL" id="VDM28992.1"/>
    </source>
</evidence>
<proteinExistence type="predicted"/>
<protein>
    <submittedName>
        <fullName evidence="1">Uncharacterized protein</fullName>
    </submittedName>
</protein>
<accession>A0A3P7H452</accession>
<name>A0A3P7H452_TOXCA</name>
<dbReference type="EMBL" id="UYWY01004025">
    <property type="protein sequence ID" value="VDM28992.1"/>
    <property type="molecule type" value="Genomic_DNA"/>
</dbReference>
<organism evidence="1">
    <name type="scientific">Toxocara canis</name>
    <name type="common">Canine roundworm</name>
    <dbReference type="NCBI Taxonomy" id="6265"/>
    <lineage>
        <taxon>Eukaryota</taxon>
        <taxon>Metazoa</taxon>
        <taxon>Ecdysozoa</taxon>
        <taxon>Nematoda</taxon>
        <taxon>Chromadorea</taxon>
        <taxon>Rhabditida</taxon>
        <taxon>Spirurina</taxon>
        <taxon>Ascaridomorpha</taxon>
        <taxon>Ascaridoidea</taxon>
        <taxon>Toxocaridae</taxon>
        <taxon>Toxocara</taxon>
    </lineage>
</organism>